<evidence type="ECO:0000256" key="1">
    <source>
        <dbReference type="SAM" id="MobiDB-lite"/>
    </source>
</evidence>
<dbReference type="PANTHER" id="PTHR38795">
    <property type="entry name" value="DUF6604 DOMAIN-CONTAINING PROTEIN"/>
    <property type="match status" value="1"/>
</dbReference>
<reference evidence="3" key="1">
    <citation type="submission" date="2021-03" db="EMBL/GenBank/DDBJ databases">
        <authorList>
            <person name="Tagirdzhanova G."/>
        </authorList>
    </citation>
    <scope>NUCLEOTIDE SEQUENCE</scope>
</reference>
<name>A0A8H3FGQ2_9LECA</name>
<dbReference type="AlphaFoldDB" id="A0A8H3FGQ2"/>
<protein>
    <recommendedName>
        <fullName evidence="2">DUF6604 domain-containing protein</fullName>
    </recommendedName>
</protein>
<keyword evidence="4" id="KW-1185">Reference proteome</keyword>
<feature type="compositionally biased region" description="Low complexity" evidence="1">
    <location>
        <begin position="44"/>
        <end position="54"/>
    </location>
</feature>
<proteinExistence type="predicted"/>
<dbReference type="InterPro" id="IPR046539">
    <property type="entry name" value="DUF6604"/>
</dbReference>
<accession>A0A8H3FGQ2</accession>
<feature type="compositionally biased region" description="Basic and acidic residues" evidence="1">
    <location>
        <begin position="694"/>
        <end position="703"/>
    </location>
</feature>
<evidence type="ECO:0000259" key="2">
    <source>
        <dbReference type="Pfam" id="PF20253"/>
    </source>
</evidence>
<feature type="region of interest" description="Disordered" evidence="1">
    <location>
        <begin position="44"/>
        <end position="86"/>
    </location>
</feature>
<evidence type="ECO:0000313" key="3">
    <source>
        <dbReference type="EMBL" id="CAF9923204.1"/>
    </source>
</evidence>
<gene>
    <name evidence="3" type="ORF">HETSPECPRED_005272</name>
</gene>
<feature type="domain" description="DUF6604" evidence="2">
    <location>
        <begin position="11"/>
        <end position="296"/>
    </location>
</feature>
<feature type="region of interest" description="Disordered" evidence="1">
    <location>
        <begin position="166"/>
        <end position="194"/>
    </location>
</feature>
<dbReference type="Proteomes" id="UP000664521">
    <property type="component" value="Unassembled WGS sequence"/>
</dbReference>
<dbReference type="EMBL" id="CAJPDS010000032">
    <property type="protein sequence ID" value="CAF9923204.1"/>
    <property type="molecule type" value="Genomic_DNA"/>
</dbReference>
<feature type="region of interest" description="Disordered" evidence="1">
    <location>
        <begin position="683"/>
        <end position="724"/>
    </location>
</feature>
<dbReference type="Pfam" id="PF20253">
    <property type="entry name" value="DUF6604"/>
    <property type="match status" value="1"/>
</dbReference>
<evidence type="ECO:0000313" key="4">
    <source>
        <dbReference type="Proteomes" id="UP000664521"/>
    </source>
</evidence>
<dbReference type="PANTHER" id="PTHR38795:SF1">
    <property type="entry name" value="DUF6604 DOMAIN-CONTAINING PROTEIN"/>
    <property type="match status" value="1"/>
</dbReference>
<dbReference type="OrthoDB" id="5238236at2759"/>
<feature type="compositionally biased region" description="Polar residues" evidence="1">
    <location>
        <begin position="69"/>
        <end position="82"/>
    </location>
</feature>
<organism evidence="3 4">
    <name type="scientific">Heterodermia speciosa</name>
    <dbReference type="NCBI Taxonomy" id="116794"/>
    <lineage>
        <taxon>Eukaryota</taxon>
        <taxon>Fungi</taxon>
        <taxon>Dikarya</taxon>
        <taxon>Ascomycota</taxon>
        <taxon>Pezizomycotina</taxon>
        <taxon>Lecanoromycetes</taxon>
        <taxon>OSLEUM clade</taxon>
        <taxon>Lecanoromycetidae</taxon>
        <taxon>Caliciales</taxon>
        <taxon>Physciaceae</taxon>
        <taxon>Heterodermia</taxon>
    </lineage>
</organism>
<sequence>MLPDIIQSTYKTYKQDTNAIATWLATKAKQCGYSADLLDRVTSATSSQAAPSSTRLKGKARKQAKNGGTKAQVSTPSTSASPDETKPPVYTIRVKEFITLANFIVGFKKQTVQVPEALAKALDRAILLRKQYSSGAGGSIESDERHAYFLGVLEKTREILKPRMPSGMINDRLTKTEPSADEASENQNPDADPNEQIRNIFESLELEEPSQEFLDAPDIKPIERTTSTQPRYEVEAVQTVEEEYIAAHCLFEDVRHIRRFLCQLWTTYQEGMELIAVSVTVNTAIGFIRDMEQDLIQRFPSKTDYESIVRTFFGVQCLTRGHDPGSRQRPDDIINMAVYDLAEDVMLPTYVMLNSLQDVIQGGKAPIYKAGHLGYRNTSTSWKQKTTREKVEDDKLALMEAFSDLFLFADMTSESTLAEDELIRGVRQMKPGKDIPLWLVFAAQCFLDAQHELHRDVSNGFSQLTRCAKGIKSSIEETLRFHEKLRIVNWPKTNDVQFTEQIRVIDQWVLTDAISKQLKKMKESRNMPDPEPFRLLKQYPVMCGLFAFALKMRAQEVNIIFVNAWGSIMYSAQLYNAVRQESLVPRLWKDMEFIIAMQGGDKFFVGDAPKGLEEYLKRYLLSMGYSAAIFAANPRPNANVVSSKGPRSLVKLCAIAELFAGRYCNNDTAVSWTPETIKPIIEAKLDDESEDADDTKTGSKESKPASAKKKKQSSSGALLRKSKQNAQSIPTNEFLLDIANSLHAECVEVSIDYLRMHLRCWKLLRKVNEVCKPRLLHTYGAGYLETENQLPFVVGYIFMAATATSKIADVMVPRREGVEVSSRLLLTAAEPLKELVAGAEGGAVTRGMEEVVGFRIDFSGLEDEDGRGGS</sequence>
<comment type="caution">
    <text evidence="3">The sequence shown here is derived from an EMBL/GenBank/DDBJ whole genome shotgun (WGS) entry which is preliminary data.</text>
</comment>